<dbReference type="Proteomes" id="UP000824890">
    <property type="component" value="Unassembled WGS sequence"/>
</dbReference>
<comment type="caution">
    <text evidence="3">The sequence shown here is derived from an EMBL/GenBank/DDBJ whole genome shotgun (WGS) entry which is preliminary data.</text>
</comment>
<evidence type="ECO:0000256" key="1">
    <source>
        <dbReference type="SAM" id="MobiDB-lite"/>
    </source>
</evidence>
<keyword evidence="4" id="KW-1185">Reference proteome</keyword>
<evidence type="ECO:0000313" key="3">
    <source>
        <dbReference type="EMBL" id="KAH0863698.1"/>
    </source>
</evidence>
<feature type="transmembrane region" description="Helical" evidence="2">
    <location>
        <begin position="29"/>
        <end position="50"/>
    </location>
</feature>
<proteinExistence type="predicted"/>
<accession>A0ABQ7Y8U0</accession>
<dbReference type="PANTHER" id="PTHR33728">
    <property type="entry name" value="CTTNBP 2 AMINO-TERMINAL-LIKE PROTEIN"/>
    <property type="match status" value="1"/>
</dbReference>
<dbReference type="EMBL" id="JAGKQM010000018">
    <property type="protein sequence ID" value="KAH0863698.1"/>
    <property type="molecule type" value="Genomic_DNA"/>
</dbReference>
<keyword evidence="2" id="KW-0472">Membrane</keyword>
<reference evidence="3 4" key="1">
    <citation type="submission" date="2021-05" db="EMBL/GenBank/DDBJ databases">
        <title>Genome Assembly of Synthetic Allotetraploid Brassica napus Reveals Homoeologous Exchanges between Subgenomes.</title>
        <authorList>
            <person name="Davis J.T."/>
        </authorList>
    </citation>
    <scope>NUCLEOTIDE SEQUENCE [LARGE SCALE GENOMIC DNA]</scope>
    <source>
        <strain evidence="4">cv. Da-Ae</strain>
        <tissue evidence="3">Seedling</tissue>
    </source>
</reference>
<sequence length="146" mass="15861">MNESSSWSIYSARDGESEGPWRSSTSMSAISFGFVATAILVSMFLIMAIFEHLFRPENSSFDSPHRIRQRQNQSIDGSGQFQKLAIQASMNKQELTNCVPVNMAADVSIVMPGKNLPSHIALPAPLPCGREGKHSLASPPLASLLV</sequence>
<protein>
    <submittedName>
        <fullName evidence="3">Uncharacterized protein</fullName>
    </submittedName>
</protein>
<keyword evidence="2" id="KW-0812">Transmembrane</keyword>
<keyword evidence="2" id="KW-1133">Transmembrane helix</keyword>
<dbReference type="PANTHER" id="PTHR33728:SF12">
    <property type="entry name" value="GENOME ASSEMBLY, CHROMOSOME: A08"/>
    <property type="match status" value="1"/>
</dbReference>
<organism evidence="3 4">
    <name type="scientific">Brassica napus</name>
    <name type="common">Rape</name>
    <dbReference type="NCBI Taxonomy" id="3708"/>
    <lineage>
        <taxon>Eukaryota</taxon>
        <taxon>Viridiplantae</taxon>
        <taxon>Streptophyta</taxon>
        <taxon>Embryophyta</taxon>
        <taxon>Tracheophyta</taxon>
        <taxon>Spermatophyta</taxon>
        <taxon>Magnoliopsida</taxon>
        <taxon>eudicotyledons</taxon>
        <taxon>Gunneridae</taxon>
        <taxon>Pentapetalae</taxon>
        <taxon>rosids</taxon>
        <taxon>malvids</taxon>
        <taxon>Brassicales</taxon>
        <taxon>Brassicaceae</taxon>
        <taxon>Brassiceae</taxon>
        <taxon>Brassica</taxon>
    </lineage>
</organism>
<evidence type="ECO:0000256" key="2">
    <source>
        <dbReference type="SAM" id="Phobius"/>
    </source>
</evidence>
<evidence type="ECO:0000313" key="4">
    <source>
        <dbReference type="Proteomes" id="UP000824890"/>
    </source>
</evidence>
<gene>
    <name evidence="3" type="ORF">HID58_080909</name>
</gene>
<name>A0ABQ7Y8U0_BRANA</name>
<feature type="region of interest" description="Disordered" evidence="1">
    <location>
        <begin position="1"/>
        <end position="21"/>
    </location>
</feature>